<evidence type="ECO:0000313" key="17">
    <source>
        <dbReference type="Proteomes" id="UP000540568"/>
    </source>
</evidence>
<evidence type="ECO:0000256" key="7">
    <source>
        <dbReference type="ARBA" id="ARBA00022723"/>
    </source>
</evidence>
<comment type="subunit">
    <text evidence="3 14">Homodimer.</text>
</comment>
<dbReference type="PANTHER" id="PTHR35799:SF1">
    <property type="entry name" value="S-RIBOSYLHOMOCYSTEINE LYASE"/>
    <property type="match status" value="1"/>
</dbReference>
<dbReference type="HAMAP" id="MF_00091">
    <property type="entry name" value="LuxS"/>
    <property type="match status" value="1"/>
</dbReference>
<name>A0A7W3PEL5_9MICO</name>
<dbReference type="Gene3D" id="3.30.1360.80">
    <property type="entry name" value="S-ribosylhomocysteinase (LuxS)"/>
    <property type="match status" value="1"/>
</dbReference>
<reference evidence="16 17" key="1">
    <citation type="submission" date="2020-07" db="EMBL/GenBank/DDBJ databases">
        <title>Sequencing the genomes of 1000 actinobacteria strains.</title>
        <authorList>
            <person name="Klenk H.-P."/>
        </authorList>
    </citation>
    <scope>NUCLEOTIDE SEQUENCE [LARGE SCALE GENOMIC DNA]</scope>
    <source>
        <strain evidence="16 17">DSM 44121</strain>
    </source>
</reference>
<feature type="binding site" evidence="14">
    <location>
        <position position="64"/>
    </location>
    <ligand>
        <name>Fe cation</name>
        <dbReference type="ChEBI" id="CHEBI:24875"/>
    </ligand>
</feature>
<dbReference type="NCBIfam" id="NF002604">
    <property type="entry name" value="PRK02260.1-4"/>
    <property type="match status" value="1"/>
</dbReference>
<dbReference type="PRINTS" id="PR01487">
    <property type="entry name" value="LUXSPROTEIN"/>
</dbReference>
<dbReference type="GO" id="GO:0009372">
    <property type="term" value="P:quorum sensing"/>
    <property type="evidence" value="ECO:0007669"/>
    <property type="project" value="UniProtKB-UniRule"/>
</dbReference>
<dbReference type="EC" id="4.4.1.21" evidence="4 14"/>
<evidence type="ECO:0000256" key="12">
    <source>
        <dbReference type="ARBA" id="ARBA00030600"/>
    </source>
</evidence>
<proteinExistence type="inferred from homology"/>
<evidence type="ECO:0000256" key="11">
    <source>
        <dbReference type="ARBA" id="ARBA00024654"/>
    </source>
</evidence>
<keyword evidence="6 14" id="KW-0673">Quorum sensing</keyword>
<dbReference type="InterPro" id="IPR003815">
    <property type="entry name" value="S-ribosylhomocysteinase"/>
</dbReference>
<evidence type="ECO:0000256" key="1">
    <source>
        <dbReference type="ARBA" id="ARBA00000297"/>
    </source>
</evidence>
<keyword evidence="17" id="KW-1185">Reference proteome</keyword>
<protein>
    <recommendedName>
        <fullName evidence="5 14">S-ribosylhomocysteine lyase</fullName>
        <ecNumber evidence="4 14">4.4.1.21</ecNumber>
    </recommendedName>
    <alternativeName>
        <fullName evidence="12 14">AI-2 synthesis protein</fullName>
    </alternativeName>
    <alternativeName>
        <fullName evidence="13 14">Autoinducer-2 production protein LuxS</fullName>
    </alternativeName>
</protein>
<evidence type="ECO:0000256" key="15">
    <source>
        <dbReference type="SAM" id="MobiDB-lite"/>
    </source>
</evidence>
<evidence type="ECO:0000256" key="5">
    <source>
        <dbReference type="ARBA" id="ARBA00015130"/>
    </source>
</evidence>
<dbReference type="Proteomes" id="UP000540568">
    <property type="component" value="Unassembled WGS sequence"/>
</dbReference>
<feature type="binding site" evidence="14">
    <location>
        <position position="68"/>
    </location>
    <ligand>
        <name>Fe cation</name>
        <dbReference type="ChEBI" id="CHEBI:24875"/>
    </ligand>
</feature>
<dbReference type="AlphaFoldDB" id="A0A7W3PEL5"/>
<evidence type="ECO:0000256" key="10">
    <source>
        <dbReference type="ARBA" id="ARBA00023239"/>
    </source>
</evidence>
<feature type="binding site" evidence="14">
    <location>
        <position position="131"/>
    </location>
    <ligand>
        <name>Fe cation</name>
        <dbReference type="ChEBI" id="CHEBI:24875"/>
    </ligand>
</feature>
<evidence type="ECO:0000256" key="2">
    <source>
        <dbReference type="ARBA" id="ARBA00007311"/>
    </source>
</evidence>
<keyword evidence="8 14" id="KW-0071">Autoinducer synthesis</keyword>
<evidence type="ECO:0000256" key="6">
    <source>
        <dbReference type="ARBA" id="ARBA00022654"/>
    </source>
</evidence>
<dbReference type="PANTHER" id="PTHR35799">
    <property type="entry name" value="S-RIBOSYLHOMOCYSTEINE LYASE"/>
    <property type="match status" value="1"/>
</dbReference>
<comment type="catalytic activity">
    <reaction evidence="1 14">
        <text>S-(5-deoxy-D-ribos-5-yl)-L-homocysteine = (S)-4,5-dihydroxypentane-2,3-dione + L-homocysteine</text>
        <dbReference type="Rhea" id="RHEA:17753"/>
        <dbReference type="ChEBI" id="CHEBI:29484"/>
        <dbReference type="ChEBI" id="CHEBI:58195"/>
        <dbReference type="ChEBI" id="CHEBI:58199"/>
        <dbReference type="EC" id="4.4.1.21"/>
    </reaction>
</comment>
<evidence type="ECO:0000256" key="4">
    <source>
        <dbReference type="ARBA" id="ARBA00012240"/>
    </source>
</evidence>
<evidence type="ECO:0000256" key="13">
    <source>
        <dbReference type="ARBA" id="ARBA00031777"/>
    </source>
</evidence>
<comment type="caution">
    <text evidence="16">The sequence shown here is derived from an EMBL/GenBank/DDBJ whole genome shotgun (WGS) entry which is preliminary data.</text>
</comment>
<comment type="function">
    <text evidence="11 14">Involved in the synthesis of autoinducer 2 (AI-2) which is secreted by bacteria and is used to communicate both the cell density and the metabolic potential of the environment. The regulation of gene expression in response to changes in cell density is called quorum sensing. Catalyzes the transformation of S-ribosylhomocysteine (RHC) to homocysteine (HC) and 4,5-dihydroxy-2,3-pentadione (DPD).</text>
</comment>
<keyword evidence="7 14" id="KW-0479">Metal-binding</keyword>
<dbReference type="Pfam" id="PF02664">
    <property type="entry name" value="LuxS"/>
    <property type="match status" value="1"/>
</dbReference>
<keyword evidence="9 14" id="KW-0408">Iron</keyword>
<comment type="cofactor">
    <cofactor evidence="14">
        <name>Fe cation</name>
        <dbReference type="ChEBI" id="CHEBI:24875"/>
    </cofactor>
    <text evidence="14">Binds 1 Fe cation per subunit.</text>
</comment>
<dbReference type="EMBL" id="JACGWV010000001">
    <property type="protein sequence ID" value="MBA8809175.1"/>
    <property type="molecule type" value="Genomic_DNA"/>
</dbReference>
<keyword evidence="10 14" id="KW-0456">Lyase</keyword>
<evidence type="ECO:0000256" key="8">
    <source>
        <dbReference type="ARBA" id="ARBA00022929"/>
    </source>
</evidence>
<dbReference type="GO" id="GO:0005506">
    <property type="term" value="F:iron ion binding"/>
    <property type="evidence" value="ECO:0007669"/>
    <property type="project" value="InterPro"/>
</dbReference>
<dbReference type="GO" id="GO:0043768">
    <property type="term" value="F:S-ribosylhomocysteine lyase activity"/>
    <property type="evidence" value="ECO:0007669"/>
    <property type="project" value="UniProtKB-UniRule"/>
</dbReference>
<evidence type="ECO:0000256" key="9">
    <source>
        <dbReference type="ARBA" id="ARBA00023004"/>
    </source>
</evidence>
<comment type="similarity">
    <text evidence="2 14">Belongs to the LuxS family.</text>
</comment>
<sequence length="219" mass="23224">MTESASSPAPRMNVESFNLDHRAVAAPYVRLADRKELPHGDVIVKYDVRFTQPNVAHLEMPTVHSLEHLFAEHSRNHSDAVLDFSPMGCQTGFYLMLQGEPAYDDVLALIDATLRDIVAASEVPAANEVQCGWGANHTLIGAQEAASAFLSARGVWSEVYATEAPGDASARDAAARDAAVREAAARDAAVGINRPGAPLPGTPIDGSPLTPEQTGGADR</sequence>
<accession>A0A7W3PEL5</accession>
<organism evidence="16 17">
    <name type="scientific">Promicromonospora sukumoe</name>
    <dbReference type="NCBI Taxonomy" id="88382"/>
    <lineage>
        <taxon>Bacteria</taxon>
        <taxon>Bacillati</taxon>
        <taxon>Actinomycetota</taxon>
        <taxon>Actinomycetes</taxon>
        <taxon>Micrococcales</taxon>
        <taxon>Promicromonosporaceae</taxon>
        <taxon>Promicromonospora</taxon>
    </lineage>
</organism>
<gene>
    <name evidence="14" type="primary">luxS</name>
    <name evidence="16" type="ORF">FHX71_003117</name>
</gene>
<evidence type="ECO:0000256" key="14">
    <source>
        <dbReference type="HAMAP-Rule" id="MF_00091"/>
    </source>
</evidence>
<dbReference type="SUPFAM" id="SSF63411">
    <property type="entry name" value="LuxS/MPP-like metallohydrolase"/>
    <property type="match status" value="1"/>
</dbReference>
<dbReference type="InterPro" id="IPR011249">
    <property type="entry name" value="Metalloenz_LuxS/M16"/>
</dbReference>
<feature type="region of interest" description="Disordered" evidence="15">
    <location>
        <begin position="189"/>
        <end position="219"/>
    </location>
</feature>
<evidence type="ECO:0000256" key="3">
    <source>
        <dbReference type="ARBA" id="ARBA00011738"/>
    </source>
</evidence>
<evidence type="ECO:0000313" key="16">
    <source>
        <dbReference type="EMBL" id="MBA8809175.1"/>
    </source>
</evidence>
<dbReference type="InterPro" id="IPR037005">
    <property type="entry name" value="LuxS_sf"/>
</dbReference>